<dbReference type="InterPro" id="IPR018338">
    <property type="entry name" value="Carbonic_anhydrase_a-class_CS"/>
</dbReference>
<proteinExistence type="inferred from homology"/>
<feature type="chain" id="PRO_5034714883" description="Carbonic anhydrase" evidence="9">
    <location>
        <begin position="20"/>
        <end position="324"/>
    </location>
</feature>
<dbReference type="SMART" id="SM01057">
    <property type="entry name" value="Carb_anhydrase"/>
    <property type="match status" value="1"/>
</dbReference>
<protein>
    <recommendedName>
        <fullName evidence="4 9">Carbonic anhydrase</fullName>
        <ecNumber evidence="4 9">4.2.1.1</ecNumber>
    </recommendedName>
</protein>
<dbReference type="InterPro" id="IPR041891">
    <property type="entry name" value="Alpha_CA_prokaryot-like"/>
</dbReference>
<accession>A0A7U2EQ73</accession>
<comment type="cofactor">
    <cofactor evidence="1 9">
        <name>Zn(2+)</name>
        <dbReference type="ChEBI" id="CHEBI:29105"/>
    </cofactor>
</comment>
<evidence type="ECO:0000259" key="10">
    <source>
        <dbReference type="PROSITE" id="PS51144"/>
    </source>
</evidence>
<dbReference type="EMBL" id="CP069023">
    <property type="protein sequence ID" value="QRC90562.1"/>
    <property type="molecule type" value="Genomic_DNA"/>
</dbReference>
<keyword evidence="9" id="KW-0732">Signal</keyword>
<evidence type="ECO:0000256" key="3">
    <source>
        <dbReference type="ARBA" id="ARBA00010718"/>
    </source>
</evidence>
<dbReference type="Gene3D" id="3.10.200.10">
    <property type="entry name" value="Alpha carbonic anhydrase"/>
    <property type="match status" value="1"/>
</dbReference>
<dbReference type="OrthoDB" id="429145at2759"/>
<dbReference type="PROSITE" id="PS00162">
    <property type="entry name" value="ALPHA_CA_1"/>
    <property type="match status" value="1"/>
</dbReference>
<keyword evidence="12" id="KW-1185">Reference proteome</keyword>
<dbReference type="PANTHER" id="PTHR18952:SF265">
    <property type="entry name" value="CARBONIC ANHYDRASE"/>
    <property type="match status" value="1"/>
</dbReference>
<evidence type="ECO:0000256" key="1">
    <source>
        <dbReference type="ARBA" id="ARBA00001947"/>
    </source>
</evidence>
<evidence type="ECO:0000256" key="4">
    <source>
        <dbReference type="ARBA" id="ARBA00012925"/>
    </source>
</evidence>
<dbReference type="OMA" id="FQTYEGS"/>
<gene>
    <name evidence="11" type="ORF">JI435_000810</name>
</gene>
<dbReference type="Pfam" id="PF00194">
    <property type="entry name" value="Carb_anhydrase"/>
    <property type="match status" value="1"/>
</dbReference>
<comment type="function">
    <text evidence="2 9">Reversible hydration of carbon dioxide.</text>
</comment>
<comment type="similarity">
    <text evidence="3 9">Belongs to the alpha-carbonic anhydrase family.</text>
</comment>
<evidence type="ECO:0000256" key="9">
    <source>
        <dbReference type="RuleBase" id="RU367011"/>
    </source>
</evidence>
<evidence type="ECO:0000313" key="12">
    <source>
        <dbReference type="Proteomes" id="UP000663193"/>
    </source>
</evidence>
<keyword evidence="6 9" id="KW-0862">Zinc</keyword>
<dbReference type="PROSITE" id="PS51144">
    <property type="entry name" value="ALPHA_CA_2"/>
    <property type="match status" value="1"/>
</dbReference>
<evidence type="ECO:0000313" key="11">
    <source>
        <dbReference type="EMBL" id="QRC90562.1"/>
    </source>
</evidence>
<dbReference type="GO" id="GO:0004089">
    <property type="term" value="F:carbonate dehydratase activity"/>
    <property type="evidence" value="ECO:0007669"/>
    <property type="project" value="UniProtKB-UniRule"/>
</dbReference>
<comment type="catalytic activity">
    <reaction evidence="8 9">
        <text>hydrogencarbonate + H(+) = CO2 + H2O</text>
        <dbReference type="Rhea" id="RHEA:10748"/>
        <dbReference type="ChEBI" id="CHEBI:15377"/>
        <dbReference type="ChEBI" id="CHEBI:15378"/>
        <dbReference type="ChEBI" id="CHEBI:16526"/>
        <dbReference type="ChEBI" id="CHEBI:17544"/>
        <dbReference type="EC" id="4.2.1.1"/>
    </reaction>
</comment>
<dbReference type="InterPro" id="IPR023561">
    <property type="entry name" value="Carbonic_anhydrase_a-class"/>
</dbReference>
<evidence type="ECO:0000256" key="8">
    <source>
        <dbReference type="ARBA" id="ARBA00048348"/>
    </source>
</evidence>
<dbReference type="Proteomes" id="UP000663193">
    <property type="component" value="Chromosome 1"/>
</dbReference>
<dbReference type="InterPro" id="IPR001148">
    <property type="entry name" value="CA_dom"/>
</dbReference>
<dbReference type="RefSeq" id="XP_001790777.1">
    <property type="nucleotide sequence ID" value="XM_001790725.1"/>
</dbReference>
<feature type="domain" description="Alpha-carbonic anhydrase" evidence="10">
    <location>
        <begin position="37"/>
        <end position="289"/>
    </location>
</feature>
<organism evidence="11 12">
    <name type="scientific">Phaeosphaeria nodorum (strain SN15 / ATCC MYA-4574 / FGSC 10173)</name>
    <name type="common">Glume blotch fungus</name>
    <name type="synonym">Parastagonospora nodorum</name>
    <dbReference type="NCBI Taxonomy" id="321614"/>
    <lineage>
        <taxon>Eukaryota</taxon>
        <taxon>Fungi</taxon>
        <taxon>Dikarya</taxon>
        <taxon>Ascomycota</taxon>
        <taxon>Pezizomycotina</taxon>
        <taxon>Dothideomycetes</taxon>
        <taxon>Pleosporomycetidae</taxon>
        <taxon>Pleosporales</taxon>
        <taxon>Pleosporineae</taxon>
        <taxon>Phaeosphaeriaceae</taxon>
        <taxon>Parastagonospora</taxon>
    </lineage>
</organism>
<dbReference type="VEuPathDB" id="FungiDB:JI435_000810"/>
<dbReference type="AlphaFoldDB" id="A0A7U2EQ73"/>
<reference evidence="12" key="1">
    <citation type="journal article" date="2021" name="BMC Genomics">
        <title>Chromosome-level genome assembly and manually-curated proteome of model necrotroph Parastagonospora nodorum Sn15 reveals a genome-wide trove of candidate effector homologs, and redundancy of virulence-related functions within an accessory chromosome.</title>
        <authorList>
            <person name="Bertazzoni S."/>
            <person name="Jones D.A.B."/>
            <person name="Phan H.T."/>
            <person name="Tan K.-C."/>
            <person name="Hane J.K."/>
        </authorList>
    </citation>
    <scope>NUCLEOTIDE SEQUENCE [LARGE SCALE GENOMIC DNA]</scope>
    <source>
        <strain evidence="12">SN15 / ATCC MYA-4574 / FGSC 10173)</strain>
    </source>
</reference>
<dbReference type="InterPro" id="IPR036398">
    <property type="entry name" value="CA_dom_sf"/>
</dbReference>
<dbReference type="KEGG" id="pno:SNOG_00081"/>
<dbReference type="PANTHER" id="PTHR18952">
    <property type="entry name" value="CARBONIC ANHYDRASE"/>
    <property type="match status" value="1"/>
</dbReference>
<dbReference type="EC" id="4.2.1.1" evidence="4 9"/>
<keyword evidence="5 9" id="KW-0479">Metal-binding</keyword>
<evidence type="ECO:0000256" key="2">
    <source>
        <dbReference type="ARBA" id="ARBA00002904"/>
    </source>
</evidence>
<dbReference type="CDD" id="cd03124">
    <property type="entry name" value="alpha_CA_prokaryotic_like"/>
    <property type="match status" value="1"/>
</dbReference>
<feature type="signal peptide" evidence="9">
    <location>
        <begin position="1"/>
        <end position="19"/>
    </location>
</feature>
<sequence>MLFQLLLLASTASATCTHGLSMFKKRAETAEGGVEVKNFGYGPLNGPFNWATLAAENEACKSGKNQSPINIDSRLTTLTEKPVLNIPEQEVEFENLGTTIEVIVNGTTTVAGADFQLVQFHMHTPSEHHINGEYHPLEVHMVHQGVADNTQLAVIALMFQVAEGESSSIIKSLASSVETIRTPGTKVAIPGGIDFADVTAKIESSEILQYSGSLTTPPCAEGVTFMIVKDPLDISVADFNTIKSVVKFNSRFIQADLGTANMLEIGTLAGTAGAMKPAPANETTPTNNTGAGAPMTVGQKFQITELYGEPTAINAVVVARKRKY</sequence>
<evidence type="ECO:0000256" key="7">
    <source>
        <dbReference type="ARBA" id="ARBA00023239"/>
    </source>
</evidence>
<dbReference type="GO" id="GO:0008270">
    <property type="term" value="F:zinc ion binding"/>
    <property type="evidence" value="ECO:0007669"/>
    <property type="project" value="UniProtKB-UniRule"/>
</dbReference>
<name>A0A7U2EQ73_PHANO</name>
<dbReference type="SUPFAM" id="SSF51069">
    <property type="entry name" value="Carbonic anhydrase"/>
    <property type="match status" value="1"/>
</dbReference>
<evidence type="ECO:0000256" key="6">
    <source>
        <dbReference type="ARBA" id="ARBA00022833"/>
    </source>
</evidence>
<evidence type="ECO:0000256" key="5">
    <source>
        <dbReference type="ARBA" id="ARBA00022723"/>
    </source>
</evidence>
<keyword evidence="7 9" id="KW-0456">Lyase</keyword>